<protein>
    <recommendedName>
        <fullName evidence="3">Reverse transcriptase</fullName>
    </recommendedName>
</protein>
<evidence type="ECO:0008006" key="3">
    <source>
        <dbReference type="Google" id="ProtNLM"/>
    </source>
</evidence>
<dbReference type="PANTHER" id="PTHR46890">
    <property type="entry name" value="NON-LTR RETROLELEMENT REVERSE TRANSCRIPTASE-LIKE PROTEIN-RELATED"/>
    <property type="match status" value="1"/>
</dbReference>
<accession>A0AAF0U243</accession>
<evidence type="ECO:0000313" key="1">
    <source>
        <dbReference type="EMBL" id="WMV37868.1"/>
    </source>
</evidence>
<dbReference type="AlphaFoldDB" id="A0AAF0U243"/>
<keyword evidence="2" id="KW-1185">Reference proteome</keyword>
<dbReference type="Proteomes" id="UP001234989">
    <property type="component" value="Chromosome 7"/>
</dbReference>
<dbReference type="PANTHER" id="PTHR46890:SF50">
    <property type="entry name" value="RNA-DIRECTED DNA POLYMERASE, EUKARYOTA, REVERSE TRANSCRIPTASE ZINC-BINDING DOMAIN PROTEIN-RELATED"/>
    <property type="match status" value="1"/>
</dbReference>
<dbReference type="EMBL" id="CP133618">
    <property type="protein sequence ID" value="WMV37868.1"/>
    <property type="molecule type" value="Genomic_DNA"/>
</dbReference>
<reference evidence="1" key="1">
    <citation type="submission" date="2023-08" db="EMBL/GenBank/DDBJ databases">
        <title>A de novo genome assembly of Solanum verrucosum Schlechtendal, a Mexican diploid species geographically isolated from the other diploid A-genome species in potato relatives.</title>
        <authorList>
            <person name="Hosaka K."/>
        </authorList>
    </citation>
    <scope>NUCLEOTIDE SEQUENCE</scope>
    <source>
        <tissue evidence="1">Young leaves</tissue>
    </source>
</reference>
<gene>
    <name evidence="1" type="ORF">MTR67_031253</name>
</gene>
<dbReference type="InterPro" id="IPR052343">
    <property type="entry name" value="Retrotransposon-Effector_Assoc"/>
</dbReference>
<proteinExistence type="predicted"/>
<evidence type="ECO:0000313" key="2">
    <source>
        <dbReference type="Proteomes" id="UP001234989"/>
    </source>
</evidence>
<sequence length="307" mass="35929">MPTVYLGMPLGNKHKDVVWDGIVEKIERRLANGGIRVKHKEDLIILSCKLRFLKHKLKEWNTANGRNLKAKKVDILYQISSLDTIQEQRLLSEDELLLKASLKMEYEEVAKNEEISWRQKSRILWLKQGDKNTKFFRRMANCHKRFNHIDTIEAHGETITDPDRIKEEIVDFYKNLYSETEHWRPLFNLQEGSIITEDDNDWLQSEFEEQEVLECLKLCAADKAPGPDGYSMGFFQCCWEIVKKDVMDTIRNFHTSDYFEKSFNATYVALITKKIGAKSLRDFIPISLIGSVYKISSKLLTERLKSD</sequence>
<organism evidence="1 2">
    <name type="scientific">Solanum verrucosum</name>
    <dbReference type="NCBI Taxonomy" id="315347"/>
    <lineage>
        <taxon>Eukaryota</taxon>
        <taxon>Viridiplantae</taxon>
        <taxon>Streptophyta</taxon>
        <taxon>Embryophyta</taxon>
        <taxon>Tracheophyta</taxon>
        <taxon>Spermatophyta</taxon>
        <taxon>Magnoliopsida</taxon>
        <taxon>eudicotyledons</taxon>
        <taxon>Gunneridae</taxon>
        <taxon>Pentapetalae</taxon>
        <taxon>asterids</taxon>
        <taxon>lamiids</taxon>
        <taxon>Solanales</taxon>
        <taxon>Solanaceae</taxon>
        <taxon>Solanoideae</taxon>
        <taxon>Solaneae</taxon>
        <taxon>Solanum</taxon>
    </lineage>
</organism>
<name>A0AAF0U243_SOLVR</name>